<name>A0AAP0NNM2_9MAGN</name>
<dbReference type="AlphaFoldDB" id="A0AAP0NNM2"/>
<comment type="caution">
    <text evidence="1">The sequence shown here is derived from an EMBL/GenBank/DDBJ whole genome shotgun (WGS) entry which is preliminary data.</text>
</comment>
<keyword evidence="2" id="KW-1185">Reference proteome</keyword>
<dbReference type="EMBL" id="JBBNAF010000009">
    <property type="protein sequence ID" value="KAK9114067.1"/>
    <property type="molecule type" value="Genomic_DNA"/>
</dbReference>
<reference evidence="1 2" key="1">
    <citation type="submission" date="2024-01" db="EMBL/GenBank/DDBJ databases">
        <title>Genome assemblies of Stephania.</title>
        <authorList>
            <person name="Yang L."/>
        </authorList>
    </citation>
    <scope>NUCLEOTIDE SEQUENCE [LARGE SCALE GENOMIC DNA]</scope>
    <source>
        <strain evidence="1">YNDBR</strain>
        <tissue evidence="1">Leaf</tissue>
    </source>
</reference>
<evidence type="ECO:0000313" key="2">
    <source>
        <dbReference type="Proteomes" id="UP001420932"/>
    </source>
</evidence>
<evidence type="ECO:0000313" key="1">
    <source>
        <dbReference type="EMBL" id="KAK9114067.1"/>
    </source>
</evidence>
<gene>
    <name evidence="1" type="ORF">Syun_020864</name>
</gene>
<dbReference type="Proteomes" id="UP001420932">
    <property type="component" value="Unassembled WGS sequence"/>
</dbReference>
<sequence>MNPQSFGMMPSFCLLSVRASPSISVELDSRPFVTVPAEPKLGKHYSFQVSSPQDRIVGMAVNIVPSTVAIC</sequence>
<organism evidence="1 2">
    <name type="scientific">Stephania yunnanensis</name>
    <dbReference type="NCBI Taxonomy" id="152371"/>
    <lineage>
        <taxon>Eukaryota</taxon>
        <taxon>Viridiplantae</taxon>
        <taxon>Streptophyta</taxon>
        <taxon>Embryophyta</taxon>
        <taxon>Tracheophyta</taxon>
        <taxon>Spermatophyta</taxon>
        <taxon>Magnoliopsida</taxon>
        <taxon>Ranunculales</taxon>
        <taxon>Menispermaceae</taxon>
        <taxon>Menispermoideae</taxon>
        <taxon>Cissampelideae</taxon>
        <taxon>Stephania</taxon>
    </lineage>
</organism>
<accession>A0AAP0NNM2</accession>
<proteinExistence type="predicted"/>
<protein>
    <submittedName>
        <fullName evidence="1">Uncharacterized protein</fullName>
    </submittedName>
</protein>